<evidence type="ECO:0000256" key="4">
    <source>
        <dbReference type="SAM" id="SignalP"/>
    </source>
</evidence>
<dbReference type="PANTHER" id="PTHR11008:SF32">
    <property type="entry name" value="CIRCADIAN CLOCK-CONTROLLED PROTEIN DAYWAKE-RELATED"/>
    <property type="match status" value="1"/>
</dbReference>
<dbReference type="InterPro" id="IPR010562">
    <property type="entry name" value="Haemolymph_juvenile_hormone-bd"/>
</dbReference>
<evidence type="ECO:0000256" key="1">
    <source>
        <dbReference type="ARBA" id="ARBA00022729"/>
    </source>
</evidence>
<protein>
    <submittedName>
        <fullName evidence="5">Circadian clock-controlled protein</fullName>
    </submittedName>
</protein>
<name>A0A8D8UX25_9HEMI</name>
<dbReference type="Pfam" id="PF06585">
    <property type="entry name" value="JHBP"/>
    <property type="match status" value="1"/>
</dbReference>
<feature type="chain" id="PRO_5034022327" evidence="4">
    <location>
        <begin position="28"/>
        <end position="255"/>
    </location>
</feature>
<evidence type="ECO:0000256" key="2">
    <source>
        <dbReference type="ARBA" id="ARBA00023108"/>
    </source>
</evidence>
<dbReference type="FunFam" id="3.15.10.30:FF:000001">
    <property type="entry name" value="Takeout-like protein 1"/>
    <property type="match status" value="1"/>
</dbReference>
<evidence type="ECO:0000256" key="3">
    <source>
        <dbReference type="ARBA" id="ARBA00060902"/>
    </source>
</evidence>
<dbReference type="EMBL" id="HBUF01352408">
    <property type="protein sequence ID" value="CAG6714910.1"/>
    <property type="molecule type" value="Transcribed_RNA"/>
</dbReference>
<dbReference type="InterPro" id="IPR038606">
    <property type="entry name" value="To_sf"/>
</dbReference>
<keyword evidence="1 4" id="KW-0732">Signal</keyword>
<feature type="signal peptide" evidence="4">
    <location>
        <begin position="1"/>
        <end position="27"/>
    </location>
</feature>
<dbReference type="PANTHER" id="PTHR11008">
    <property type="entry name" value="PROTEIN TAKEOUT-LIKE PROTEIN"/>
    <property type="match status" value="1"/>
</dbReference>
<dbReference type="AlphaFoldDB" id="A0A8D8UX25"/>
<dbReference type="GO" id="GO:0007623">
    <property type="term" value="P:circadian rhythm"/>
    <property type="evidence" value="ECO:0007669"/>
    <property type="project" value="UniProtKB-ARBA"/>
</dbReference>
<proteinExistence type="inferred from homology"/>
<dbReference type="Gene3D" id="3.15.10.30">
    <property type="entry name" value="Haemolymph juvenile hormone binding protein"/>
    <property type="match status" value="1"/>
</dbReference>
<dbReference type="SMART" id="SM00700">
    <property type="entry name" value="JHBP"/>
    <property type="match status" value="1"/>
</dbReference>
<organism evidence="5">
    <name type="scientific">Cacopsylla melanoneura</name>
    <dbReference type="NCBI Taxonomy" id="428564"/>
    <lineage>
        <taxon>Eukaryota</taxon>
        <taxon>Metazoa</taxon>
        <taxon>Ecdysozoa</taxon>
        <taxon>Arthropoda</taxon>
        <taxon>Hexapoda</taxon>
        <taxon>Insecta</taxon>
        <taxon>Pterygota</taxon>
        <taxon>Neoptera</taxon>
        <taxon>Paraneoptera</taxon>
        <taxon>Hemiptera</taxon>
        <taxon>Sternorrhyncha</taxon>
        <taxon>Psylloidea</taxon>
        <taxon>Psyllidae</taxon>
        <taxon>Psyllinae</taxon>
        <taxon>Cacopsylla</taxon>
    </lineage>
</organism>
<reference evidence="5" key="1">
    <citation type="submission" date="2021-05" db="EMBL/GenBank/DDBJ databases">
        <authorList>
            <person name="Alioto T."/>
            <person name="Alioto T."/>
            <person name="Gomez Garrido J."/>
        </authorList>
    </citation>
    <scope>NUCLEOTIDE SEQUENCE</scope>
</reference>
<dbReference type="GO" id="GO:0005615">
    <property type="term" value="C:extracellular space"/>
    <property type="evidence" value="ECO:0007669"/>
    <property type="project" value="TreeGrafter"/>
</dbReference>
<evidence type="ECO:0000313" key="5">
    <source>
        <dbReference type="EMBL" id="CAG6714910.1"/>
    </source>
</evidence>
<accession>A0A8D8UX25</accession>
<comment type="similarity">
    <text evidence="3">Belongs to the TO family.</text>
</comment>
<sequence length="255" mass="29289">MFSPSKNVVGRLAQWFLWSLLVLNVHGEVSLEKYFRCHRTDPQFNKCVIDILNELQPIRADGIPDLGLKPFDPLVIPKLVMDDVEGVKFKQVLTDITITGLKQAKVIKGDFTKLPNSMEMTWEVPDLRVKNNYTMEGVIMGIPLKGKGQSSFNCTQIHDKVKLKTELVKINGEDYLQVKDVKYTIEPPKTAKLRFTNTLSKDKKLTEATSKMFNDNWRTLFDTFKNVRNADIERVIQDGLNQFLGLYPYDKMFPA</sequence>
<keyword evidence="2" id="KW-0090">Biological rhythms</keyword>